<keyword evidence="3" id="KW-0201">Cytochrome c-type biogenesis</keyword>
<keyword evidence="4 6" id="KW-1133">Transmembrane helix</keyword>
<dbReference type="Pfam" id="PF01578">
    <property type="entry name" value="Cytochrom_C_asm"/>
    <property type="match status" value="2"/>
</dbReference>
<dbReference type="GO" id="GO:0005886">
    <property type="term" value="C:plasma membrane"/>
    <property type="evidence" value="ECO:0007669"/>
    <property type="project" value="TreeGrafter"/>
</dbReference>
<evidence type="ECO:0000313" key="9">
    <source>
        <dbReference type="Proteomes" id="UP000321440"/>
    </source>
</evidence>
<keyword evidence="2 6" id="KW-0812">Transmembrane</keyword>
<dbReference type="RefSeq" id="WP_146814911.1">
    <property type="nucleotide sequence ID" value="NZ_BJYA01000003.1"/>
</dbReference>
<evidence type="ECO:0000256" key="2">
    <source>
        <dbReference type="ARBA" id="ARBA00022692"/>
    </source>
</evidence>
<comment type="caution">
    <text evidence="8">The sequence shown here is derived from an EMBL/GenBank/DDBJ whole genome shotgun (WGS) entry which is preliminary data.</text>
</comment>
<dbReference type="EMBL" id="BJYA01000003">
    <property type="protein sequence ID" value="GEN45188.1"/>
    <property type="molecule type" value="Genomic_DNA"/>
</dbReference>
<dbReference type="PANTHER" id="PTHR30071">
    <property type="entry name" value="HEME EXPORTER PROTEIN C"/>
    <property type="match status" value="1"/>
</dbReference>
<accession>A0A511W4D8</accession>
<evidence type="ECO:0000256" key="4">
    <source>
        <dbReference type="ARBA" id="ARBA00022989"/>
    </source>
</evidence>
<feature type="domain" description="Cytochrome c assembly protein" evidence="7">
    <location>
        <begin position="73"/>
        <end position="194"/>
    </location>
</feature>
<comment type="subcellular location">
    <subcellularLocation>
        <location evidence="1">Membrane</location>
        <topology evidence="1">Multi-pass membrane protein</topology>
    </subcellularLocation>
</comment>
<feature type="transmembrane region" description="Helical" evidence="6">
    <location>
        <begin position="104"/>
        <end position="122"/>
    </location>
</feature>
<dbReference type="GO" id="GO:0020037">
    <property type="term" value="F:heme binding"/>
    <property type="evidence" value="ECO:0007669"/>
    <property type="project" value="InterPro"/>
</dbReference>
<feature type="transmembrane region" description="Helical" evidence="6">
    <location>
        <begin position="175"/>
        <end position="197"/>
    </location>
</feature>
<dbReference type="InterPro" id="IPR002541">
    <property type="entry name" value="Cyt_c_assembly"/>
</dbReference>
<feature type="transmembrane region" description="Helical" evidence="6">
    <location>
        <begin position="75"/>
        <end position="97"/>
    </location>
</feature>
<proteinExistence type="predicted"/>
<dbReference type="InterPro" id="IPR045062">
    <property type="entry name" value="Cyt_c_biogenesis_CcsA/CcmC"/>
</dbReference>
<evidence type="ECO:0000256" key="6">
    <source>
        <dbReference type="SAM" id="Phobius"/>
    </source>
</evidence>
<reference evidence="8 9" key="1">
    <citation type="submission" date="2019-07" db="EMBL/GenBank/DDBJ databases">
        <title>Whole genome shotgun sequence of Alkalibacillus haloalkaliphilus NBRC 103110.</title>
        <authorList>
            <person name="Hosoyama A."/>
            <person name="Uohara A."/>
            <person name="Ohji S."/>
            <person name="Ichikawa N."/>
        </authorList>
    </citation>
    <scope>NUCLEOTIDE SEQUENCE [LARGE SCALE GENOMIC DNA]</scope>
    <source>
        <strain evidence="8 9">NBRC 103110</strain>
    </source>
</reference>
<feature type="transmembrane region" description="Helical" evidence="6">
    <location>
        <begin position="134"/>
        <end position="163"/>
    </location>
</feature>
<protein>
    <submittedName>
        <fullName evidence="8">C-type cytochrome biogenesis protein CcsB</fullName>
    </submittedName>
</protein>
<dbReference type="OrthoDB" id="9814290at2"/>
<feature type="transmembrane region" description="Helical" evidence="6">
    <location>
        <begin position="257"/>
        <end position="278"/>
    </location>
</feature>
<evidence type="ECO:0000259" key="7">
    <source>
        <dbReference type="Pfam" id="PF01578"/>
    </source>
</evidence>
<feature type="domain" description="Cytochrome c assembly protein" evidence="7">
    <location>
        <begin position="261"/>
        <end position="393"/>
    </location>
</feature>
<organism evidence="8 9">
    <name type="scientific">Alkalibacillus haloalkaliphilus</name>
    <dbReference type="NCBI Taxonomy" id="94136"/>
    <lineage>
        <taxon>Bacteria</taxon>
        <taxon>Bacillati</taxon>
        <taxon>Bacillota</taxon>
        <taxon>Bacilli</taxon>
        <taxon>Bacillales</taxon>
        <taxon>Bacillaceae</taxon>
        <taxon>Alkalibacillus</taxon>
    </lineage>
</organism>
<feature type="transmembrane region" description="Helical" evidence="6">
    <location>
        <begin position="370"/>
        <end position="392"/>
    </location>
</feature>
<keyword evidence="5 6" id="KW-0472">Membrane</keyword>
<feature type="transmembrane region" description="Helical" evidence="6">
    <location>
        <begin position="341"/>
        <end position="358"/>
    </location>
</feature>
<evidence type="ECO:0000256" key="1">
    <source>
        <dbReference type="ARBA" id="ARBA00004141"/>
    </source>
</evidence>
<evidence type="ECO:0000256" key="5">
    <source>
        <dbReference type="ARBA" id="ARBA00023136"/>
    </source>
</evidence>
<dbReference type="GO" id="GO:0017004">
    <property type="term" value="P:cytochrome complex assembly"/>
    <property type="evidence" value="ECO:0007669"/>
    <property type="project" value="UniProtKB-KW"/>
</dbReference>
<feature type="transmembrane region" description="Helical" evidence="6">
    <location>
        <begin position="44"/>
        <end position="63"/>
    </location>
</feature>
<dbReference type="PANTHER" id="PTHR30071:SF1">
    <property type="entry name" value="CYTOCHROME B_B6 PROTEIN-RELATED"/>
    <property type="match status" value="1"/>
</dbReference>
<feature type="transmembrane region" description="Helical" evidence="6">
    <location>
        <begin position="12"/>
        <end position="32"/>
    </location>
</feature>
<feature type="transmembrane region" description="Helical" evidence="6">
    <location>
        <begin position="302"/>
        <end position="326"/>
    </location>
</feature>
<dbReference type="Proteomes" id="UP000321440">
    <property type="component" value="Unassembled WGS sequence"/>
</dbReference>
<evidence type="ECO:0000256" key="3">
    <source>
        <dbReference type="ARBA" id="ARBA00022748"/>
    </source>
</evidence>
<dbReference type="AlphaFoldDB" id="A0A511W4D8"/>
<keyword evidence="9" id="KW-1185">Reference proteome</keyword>
<name>A0A511W4D8_9BACI</name>
<sequence>MDFYVLSSTFLYITFFVYLIATAFFGMTLGNNRDENKKSKATKLAMTFTIIGFASHLTAYIFRWVEAGHIPVSNMFEYITFFGLMLVLCFIVIHFVYGIPALGLVALPIAIVIIGYGSMFPQEVSPLVPSLQSHWLYIHVTLVGLAQAILAISFIAGLLFLIVKVDQTVRNKETTFLEIIIYAVLSTVGFIILSTGFGAMDYEATFIQEADGYQYEIEYDKPALFQPNNSELMTEDRFNSGLETPAWMQGIDAGKKLNTLTLSLLAGLLLYGLVRLMLKGKRIGASLQNKFGKINPDVVDDVMYRSIAIGFPLFTLGGLIFAAIWAQEAWGRFWGWDPKEVWALITWLFYAVFLHLRLTRGWHGKKSAWLAVIGFVIIMFNLIVINLVIAGLHSYAS</sequence>
<evidence type="ECO:0000313" key="8">
    <source>
        <dbReference type="EMBL" id="GEN45188.1"/>
    </source>
</evidence>
<dbReference type="InterPro" id="IPR017562">
    <property type="entry name" value="Cyt_c_biogenesis_CcsA"/>
</dbReference>
<dbReference type="NCBIfam" id="TIGR03144">
    <property type="entry name" value="cytochr_II_ccsB"/>
    <property type="match status" value="1"/>
</dbReference>
<gene>
    <name evidence="8" type="ORF">AHA02nite_09640</name>
</gene>